<gene>
    <name evidence="2" type="ORF">H6A60_02980</name>
</gene>
<protein>
    <submittedName>
        <fullName evidence="2">Metal-dependent phosphohydrolase</fullName>
    </submittedName>
</protein>
<feature type="signal peptide" evidence="1">
    <location>
        <begin position="1"/>
        <end position="35"/>
    </location>
</feature>
<reference evidence="2 3" key="1">
    <citation type="journal article" date="2021" name="Sci. Rep.">
        <title>The distribution of antibiotic resistance genes in chicken gut microbiota commensals.</title>
        <authorList>
            <person name="Juricova H."/>
            <person name="Matiasovicova J."/>
            <person name="Kubasova T."/>
            <person name="Cejkova D."/>
            <person name="Rychlik I."/>
        </authorList>
    </citation>
    <scope>NUCLEOTIDE SEQUENCE [LARGE SCALE GENOMIC DNA]</scope>
    <source>
        <strain evidence="2 3">An829</strain>
    </source>
</reference>
<name>A0ABS2DQ47_9BURK</name>
<evidence type="ECO:0000313" key="3">
    <source>
        <dbReference type="Proteomes" id="UP000715095"/>
    </source>
</evidence>
<dbReference type="EMBL" id="JACJJC010000003">
    <property type="protein sequence ID" value="MBM6703460.1"/>
    <property type="molecule type" value="Genomic_DNA"/>
</dbReference>
<keyword evidence="1" id="KW-0732">Signal</keyword>
<evidence type="ECO:0000256" key="1">
    <source>
        <dbReference type="SAM" id="SignalP"/>
    </source>
</evidence>
<dbReference type="PROSITE" id="PS51318">
    <property type="entry name" value="TAT"/>
    <property type="match status" value="1"/>
</dbReference>
<feature type="chain" id="PRO_5045247551" evidence="1">
    <location>
        <begin position="36"/>
        <end position="374"/>
    </location>
</feature>
<accession>A0ABS2DQ47</accession>
<organism evidence="2 3">
    <name type="scientific">Sutterella massiliensis</name>
    <dbReference type="NCBI Taxonomy" id="1816689"/>
    <lineage>
        <taxon>Bacteria</taxon>
        <taxon>Pseudomonadati</taxon>
        <taxon>Pseudomonadota</taxon>
        <taxon>Betaproteobacteria</taxon>
        <taxon>Burkholderiales</taxon>
        <taxon>Sutterellaceae</taxon>
        <taxon>Sutterella</taxon>
    </lineage>
</organism>
<sequence>MQDLHLVTRRHFFRSAALAAGAPFAAAIASNPVLAAAANPDRTLRVADVLSMTPVDMARESRVVSAARTWLEGCAKRLNDAKLRQIVLDVMADPVPTVAVALDEAACLETLRTEGLIDKSRKTLLPPLPGDKRSAPQPYWSAPGSGYSSHHAYPGGLVTHCALNAASAEKLLENYEAVFGLKLDRDAAVGAELLHDLHKPWVLQWLEDGSIRAEAQLAKTGEHHVLSIAESMKRGVAPHICVAQACAHEHPGTPAGEAFVVGFIRAAARIAGLDPIKAGFLAEDGKTLALPRRMEGFVVHLADHDFVVAGPACQWSAAALSTLFADKYGVKERAAQNKLRNYVLANLTAMRLYGTLSSKGEKAFADEVARVLKA</sequence>
<dbReference type="InterPro" id="IPR006311">
    <property type="entry name" value="TAT_signal"/>
</dbReference>
<comment type="caution">
    <text evidence="2">The sequence shown here is derived from an EMBL/GenBank/DDBJ whole genome shotgun (WGS) entry which is preliminary data.</text>
</comment>
<dbReference type="Proteomes" id="UP000715095">
    <property type="component" value="Unassembled WGS sequence"/>
</dbReference>
<evidence type="ECO:0000313" key="2">
    <source>
        <dbReference type="EMBL" id="MBM6703460.1"/>
    </source>
</evidence>
<keyword evidence="3" id="KW-1185">Reference proteome</keyword>
<proteinExistence type="predicted"/>
<dbReference type="RefSeq" id="WP_205101928.1">
    <property type="nucleotide sequence ID" value="NZ_JACJJC010000003.1"/>
</dbReference>